<evidence type="ECO:0000259" key="1">
    <source>
        <dbReference type="PROSITE" id="PS50943"/>
    </source>
</evidence>
<reference evidence="2" key="1">
    <citation type="submission" date="2022-06" db="EMBL/GenBank/DDBJ databases">
        <title>Isolation of gut microbiota from human fecal samples.</title>
        <authorList>
            <person name="Pamer E.G."/>
            <person name="Barat B."/>
            <person name="Waligurski E."/>
            <person name="Medina S."/>
            <person name="Paddock L."/>
            <person name="Mostad J."/>
        </authorList>
    </citation>
    <scope>NUCLEOTIDE SEQUENCE</scope>
    <source>
        <strain evidence="2">DFI.7.96</strain>
    </source>
</reference>
<dbReference type="GO" id="GO:0003677">
    <property type="term" value="F:DNA binding"/>
    <property type="evidence" value="ECO:0007669"/>
    <property type="project" value="InterPro"/>
</dbReference>
<dbReference type="InterPro" id="IPR022452">
    <property type="entry name" value="MqsA"/>
</dbReference>
<dbReference type="CDD" id="cd00093">
    <property type="entry name" value="HTH_XRE"/>
    <property type="match status" value="1"/>
</dbReference>
<accession>A0AAW5K8X9</accession>
<dbReference type="Pfam" id="PF15731">
    <property type="entry name" value="MqsA_antitoxin"/>
    <property type="match status" value="1"/>
</dbReference>
<dbReference type="InterPro" id="IPR010982">
    <property type="entry name" value="Lambda_DNA-bd_dom_sf"/>
</dbReference>
<dbReference type="AlphaFoldDB" id="A0AAW5K8X9"/>
<dbReference type="RefSeq" id="WP_256135424.1">
    <property type="nucleotide sequence ID" value="NZ_JANGAB010000001.1"/>
</dbReference>
<dbReference type="InterPro" id="IPR025272">
    <property type="entry name" value="SocA_Panacea"/>
</dbReference>
<dbReference type="Proteomes" id="UP001205063">
    <property type="component" value="Unassembled WGS sequence"/>
</dbReference>
<name>A0AAW5K8X9_9FIRM</name>
<protein>
    <submittedName>
        <fullName evidence="2">DUF4065 domain-containing protein</fullName>
    </submittedName>
</protein>
<dbReference type="SUPFAM" id="SSF47413">
    <property type="entry name" value="lambda repressor-like DNA-binding domains"/>
    <property type="match status" value="1"/>
</dbReference>
<evidence type="ECO:0000313" key="3">
    <source>
        <dbReference type="Proteomes" id="UP001205063"/>
    </source>
</evidence>
<dbReference type="PROSITE" id="PS50943">
    <property type="entry name" value="HTH_CROC1"/>
    <property type="match status" value="1"/>
</dbReference>
<feature type="domain" description="HTH cro/C1-type" evidence="1">
    <location>
        <begin position="75"/>
        <end position="106"/>
    </location>
</feature>
<dbReference type="InterPro" id="IPR032758">
    <property type="entry name" value="MqsA/HigA-2"/>
</dbReference>
<dbReference type="InterPro" id="IPR001387">
    <property type="entry name" value="Cro/C1-type_HTH"/>
</dbReference>
<sequence>MRKYCEQCGKETETKVVSKRESYNVCGELIEVDAQVLVCSECGEEFFCEELDNATLVSAYNEYRRKHKLLLPEEIRKIREQYGLSQRSFAKLLNWGDKTICRYENGSIQDKAHNSILLFLREPENMRTYLTENEVALDEKQIRRLLKTIEKLEENKEFRAGHRILDLFFSNVPCEENGFKGFDYDKFCAMVLFFAHTSGELLKTKLMKLLNYSDMLFYKENGISISGMKYVHFPYGPVPDNFEILLGKMQADHIAHIEITCDNGYEKHQIIPERDIPLDEFSKEELNVLQRVYDKFAYFGSVEISEYSHKEKGYTSTKQGEIISYVYAKEIELDK</sequence>
<comment type="caution">
    <text evidence="2">The sequence shown here is derived from an EMBL/GenBank/DDBJ whole genome shotgun (WGS) entry which is preliminary data.</text>
</comment>
<dbReference type="Pfam" id="PF13274">
    <property type="entry name" value="SocA_Panacea"/>
    <property type="match status" value="1"/>
</dbReference>
<proteinExistence type="predicted"/>
<gene>
    <name evidence="2" type="ORF">NE646_02920</name>
</gene>
<evidence type="ECO:0000313" key="2">
    <source>
        <dbReference type="EMBL" id="MCQ4948623.1"/>
    </source>
</evidence>
<dbReference type="EMBL" id="JANGAB010000001">
    <property type="protein sequence ID" value="MCQ4948623.1"/>
    <property type="molecule type" value="Genomic_DNA"/>
</dbReference>
<dbReference type="NCBIfam" id="TIGR03830">
    <property type="entry name" value="CxxCG_CxxCG_HTH"/>
    <property type="match status" value="1"/>
</dbReference>
<dbReference type="Gene3D" id="1.10.260.40">
    <property type="entry name" value="lambda repressor-like DNA-binding domains"/>
    <property type="match status" value="1"/>
</dbReference>
<organism evidence="2 3">
    <name type="scientific">Bittarella massiliensis</name>
    <name type="common">ex Durand et al. 2017</name>
    <dbReference type="NCBI Taxonomy" id="1720313"/>
    <lineage>
        <taxon>Bacteria</taxon>
        <taxon>Bacillati</taxon>
        <taxon>Bacillota</taxon>
        <taxon>Clostridia</taxon>
        <taxon>Eubacteriales</taxon>
        <taxon>Oscillospiraceae</taxon>
        <taxon>Bittarella (ex Durand et al. 2017)</taxon>
    </lineage>
</organism>